<gene>
    <name evidence="5" type="ORF">HPB51_029086</name>
</gene>
<dbReference type="PANTHER" id="PTHR22891">
    <property type="entry name" value="EUKARYOTIC TRANSLATION INITIATION FACTOR 2C"/>
    <property type="match status" value="1"/>
</dbReference>
<dbReference type="SMART" id="SM00674">
    <property type="entry name" value="CENPB"/>
    <property type="match status" value="1"/>
</dbReference>
<reference evidence="5" key="1">
    <citation type="journal article" date="2020" name="Cell">
        <title>Large-Scale Comparative Analyses of Tick Genomes Elucidate Their Genetic Diversity and Vector Capacities.</title>
        <authorList>
            <consortium name="Tick Genome and Microbiome Consortium (TIGMIC)"/>
            <person name="Jia N."/>
            <person name="Wang J."/>
            <person name="Shi W."/>
            <person name="Du L."/>
            <person name="Sun Y."/>
            <person name="Zhan W."/>
            <person name="Jiang J.F."/>
            <person name="Wang Q."/>
            <person name="Zhang B."/>
            <person name="Ji P."/>
            <person name="Bell-Sakyi L."/>
            <person name="Cui X.M."/>
            <person name="Yuan T.T."/>
            <person name="Jiang B.G."/>
            <person name="Yang W.F."/>
            <person name="Lam T.T."/>
            <person name="Chang Q.C."/>
            <person name="Ding S.J."/>
            <person name="Wang X.J."/>
            <person name="Zhu J.G."/>
            <person name="Ruan X.D."/>
            <person name="Zhao L."/>
            <person name="Wei J.T."/>
            <person name="Ye R.Z."/>
            <person name="Que T.C."/>
            <person name="Du C.H."/>
            <person name="Zhou Y.H."/>
            <person name="Cheng J.X."/>
            <person name="Dai P.F."/>
            <person name="Guo W.B."/>
            <person name="Han X.H."/>
            <person name="Huang E.J."/>
            <person name="Li L.F."/>
            <person name="Wei W."/>
            <person name="Gao Y.C."/>
            <person name="Liu J.Z."/>
            <person name="Shao H.Z."/>
            <person name="Wang X."/>
            <person name="Wang C.C."/>
            <person name="Yang T.C."/>
            <person name="Huo Q.B."/>
            <person name="Li W."/>
            <person name="Chen H.Y."/>
            <person name="Chen S.E."/>
            <person name="Zhou L.G."/>
            <person name="Ni X.B."/>
            <person name="Tian J.H."/>
            <person name="Sheng Y."/>
            <person name="Liu T."/>
            <person name="Pan Y.S."/>
            <person name="Xia L.Y."/>
            <person name="Li J."/>
            <person name="Zhao F."/>
            <person name="Cao W.C."/>
        </authorList>
    </citation>
    <scope>NUCLEOTIDE SEQUENCE</scope>
    <source>
        <strain evidence="5">Rmic-2018</strain>
    </source>
</reference>
<dbReference type="InterPro" id="IPR006600">
    <property type="entry name" value="HTH_CenpB_DNA-bd_dom"/>
</dbReference>
<dbReference type="Proteomes" id="UP000821866">
    <property type="component" value="Unassembled WGS sequence"/>
</dbReference>
<dbReference type="SMART" id="SM00950">
    <property type="entry name" value="Piwi"/>
    <property type="match status" value="1"/>
</dbReference>
<keyword evidence="6" id="KW-1185">Reference proteome</keyword>
<reference evidence="5" key="2">
    <citation type="submission" date="2021-09" db="EMBL/GenBank/DDBJ databases">
        <authorList>
            <person name="Jia N."/>
            <person name="Wang J."/>
            <person name="Shi W."/>
            <person name="Du L."/>
            <person name="Sun Y."/>
            <person name="Zhan W."/>
            <person name="Jiang J."/>
            <person name="Wang Q."/>
            <person name="Zhang B."/>
            <person name="Ji P."/>
            <person name="Sakyi L.B."/>
            <person name="Cui X."/>
            <person name="Yuan T."/>
            <person name="Jiang B."/>
            <person name="Yang W."/>
            <person name="Lam T.T.-Y."/>
            <person name="Chang Q."/>
            <person name="Ding S."/>
            <person name="Wang X."/>
            <person name="Zhu J."/>
            <person name="Ruan X."/>
            <person name="Zhao L."/>
            <person name="Wei J."/>
            <person name="Que T."/>
            <person name="Du C."/>
            <person name="Cheng J."/>
            <person name="Dai P."/>
            <person name="Han X."/>
            <person name="Huang E."/>
            <person name="Gao Y."/>
            <person name="Liu J."/>
            <person name="Shao H."/>
            <person name="Ye R."/>
            <person name="Li L."/>
            <person name="Wei W."/>
            <person name="Wang X."/>
            <person name="Wang C."/>
            <person name="Huo Q."/>
            <person name="Li W."/>
            <person name="Guo W."/>
            <person name="Chen H."/>
            <person name="Chen S."/>
            <person name="Zhou L."/>
            <person name="Zhou L."/>
            <person name="Ni X."/>
            <person name="Tian J."/>
            <person name="Zhou Y."/>
            <person name="Sheng Y."/>
            <person name="Liu T."/>
            <person name="Pan Y."/>
            <person name="Xia L."/>
            <person name="Li J."/>
            <person name="Zhao F."/>
            <person name="Cao W."/>
        </authorList>
    </citation>
    <scope>NUCLEOTIDE SEQUENCE</scope>
    <source>
        <strain evidence="5">Rmic-2018</strain>
        <tissue evidence="5">Larvae</tissue>
    </source>
</reference>
<dbReference type="Pfam" id="PF02171">
    <property type="entry name" value="Piwi"/>
    <property type="match status" value="1"/>
</dbReference>
<dbReference type="PROSITE" id="PS51253">
    <property type="entry name" value="HTH_CENPB"/>
    <property type="match status" value="1"/>
</dbReference>
<proteinExistence type="predicted"/>
<dbReference type="PROSITE" id="PS50822">
    <property type="entry name" value="PIWI"/>
    <property type="match status" value="1"/>
</dbReference>
<dbReference type="SUPFAM" id="SSF46689">
    <property type="entry name" value="Homeodomain-like"/>
    <property type="match status" value="1"/>
</dbReference>
<comment type="caution">
    <text evidence="5">The sequence shown here is derived from an EMBL/GenBank/DDBJ whole genome shotgun (WGS) entry which is preliminary data.</text>
</comment>
<dbReference type="InterPro" id="IPR003165">
    <property type="entry name" value="Piwi"/>
</dbReference>
<dbReference type="Gene3D" id="3.40.50.2300">
    <property type="match status" value="1"/>
</dbReference>
<evidence type="ECO:0000259" key="4">
    <source>
        <dbReference type="PROSITE" id="PS51253"/>
    </source>
</evidence>
<dbReference type="AlphaFoldDB" id="A0A9J6CVI2"/>
<name>A0A9J6CVI2_RHIMP</name>
<evidence type="ECO:0008006" key="7">
    <source>
        <dbReference type="Google" id="ProtNLM"/>
    </source>
</evidence>
<comment type="subcellular location">
    <subcellularLocation>
        <location evidence="1">Nucleus</location>
    </subcellularLocation>
</comment>
<feature type="domain" description="Piwi" evidence="3">
    <location>
        <begin position="182"/>
        <end position="306"/>
    </location>
</feature>
<dbReference type="EMBL" id="JABSTU010006275">
    <property type="protein sequence ID" value="KAH7934548.1"/>
    <property type="molecule type" value="Genomic_DNA"/>
</dbReference>
<accession>A0A9J6CVI2</accession>
<evidence type="ECO:0000313" key="6">
    <source>
        <dbReference type="Proteomes" id="UP000821866"/>
    </source>
</evidence>
<dbReference type="Pfam" id="PF03221">
    <property type="entry name" value="HTH_Tnp_Tc5"/>
    <property type="match status" value="1"/>
</dbReference>
<dbReference type="InterPro" id="IPR009057">
    <property type="entry name" value="Homeodomain-like_sf"/>
</dbReference>
<feature type="domain" description="HTH CENPB-type" evidence="4">
    <location>
        <begin position="4"/>
        <end position="68"/>
    </location>
</feature>
<organism evidence="5 6">
    <name type="scientific">Rhipicephalus microplus</name>
    <name type="common">Cattle tick</name>
    <name type="synonym">Boophilus microplus</name>
    <dbReference type="NCBI Taxonomy" id="6941"/>
    <lineage>
        <taxon>Eukaryota</taxon>
        <taxon>Metazoa</taxon>
        <taxon>Ecdysozoa</taxon>
        <taxon>Arthropoda</taxon>
        <taxon>Chelicerata</taxon>
        <taxon>Arachnida</taxon>
        <taxon>Acari</taxon>
        <taxon>Parasitiformes</taxon>
        <taxon>Ixodida</taxon>
        <taxon>Ixodoidea</taxon>
        <taxon>Ixodidae</taxon>
        <taxon>Rhipicephalinae</taxon>
        <taxon>Rhipicephalus</taxon>
        <taxon>Boophilus</taxon>
    </lineage>
</organism>
<dbReference type="InterPro" id="IPR012337">
    <property type="entry name" value="RNaseH-like_sf"/>
</dbReference>
<sequence length="365" mass="40251">MSAKHKMLTQSVPEALDKAVYAWFVETRAKKIAISGGGFRFCAMHRQLQASIGWLNRFKSRHSIIGKVLCGEAASADKDGTTTWMSASLGSLLKDYAPPDIYNADDAGSDAVANCFRHAGFYLECAETSDSTIDTRDDDADHDDNELMDEEVALAWADLQESDVPANVHISEFMQADYCLAVILSRTIENHNNIRSVATKVAIQLNCKLGGEAWCLPMLLSNTIVIGYDTYHNAGSRNRTVGAFVASMNQTFTRWYSRVSFPSTHEQLGIMFALHLRDCLSKYAQANLGAFPERIIIFRDGVSNGQIPQKNVKKHVVLVDVDRVNASNSYTVASAVSKALLTVGKTWEDVVAVATDSAEYMRKMV</sequence>
<evidence type="ECO:0000256" key="2">
    <source>
        <dbReference type="ARBA" id="ARBA00023125"/>
    </source>
</evidence>
<dbReference type="VEuPathDB" id="VectorBase:LOC119181117"/>
<protein>
    <recommendedName>
        <fullName evidence="7">HTH CENPB-type domain-containing protein</fullName>
    </recommendedName>
</protein>
<dbReference type="SUPFAM" id="SSF53098">
    <property type="entry name" value="Ribonuclease H-like"/>
    <property type="match status" value="1"/>
</dbReference>
<dbReference type="Gene3D" id="1.10.10.60">
    <property type="entry name" value="Homeodomain-like"/>
    <property type="match status" value="1"/>
</dbReference>
<dbReference type="Gene3D" id="3.30.420.10">
    <property type="entry name" value="Ribonuclease H-like superfamily/Ribonuclease H"/>
    <property type="match status" value="1"/>
</dbReference>
<evidence type="ECO:0000259" key="3">
    <source>
        <dbReference type="PROSITE" id="PS50822"/>
    </source>
</evidence>
<evidence type="ECO:0000256" key="1">
    <source>
        <dbReference type="ARBA" id="ARBA00004123"/>
    </source>
</evidence>
<dbReference type="GO" id="GO:0003677">
    <property type="term" value="F:DNA binding"/>
    <property type="evidence" value="ECO:0007669"/>
    <property type="project" value="UniProtKB-KW"/>
</dbReference>
<dbReference type="GO" id="GO:0005634">
    <property type="term" value="C:nucleus"/>
    <property type="evidence" value="ECO:0007669"/>
    <property type="project" value="UniProtKB-SubCell"/>
</dbReference>
<dbReference type="InterPro" id="IPR036397">
    <property type="entry name" value="RNaseH_sf"/>
</dbReference>
<keyword evidence="2" id="KW-0238">DNA-binding</keyword>
<evidence type="ECO:0000313" key="5">
    <source>
        <dbReference type="EMBL" id="KAH7934548.1"/>
    </source>
</evidence>